<evidence type="ECO:0000259" key="9">
    <source>
        <dbReference type="PROSITE" id="PS50928"/>
    </source>
</evidence>
<evidence type="ECO:0000313" key="10">
    <source>
        <dbReference type="EMBL" id="RII38899.1"/>
    </source>
</evidence>
<feature type="region of interest" description="Disordered" evidence="7">
    <location>
        <begin position="96"/>
        <end position="131"/>
    </location>
</feature>
<keyword evidence="4 8" id="KW-0812">Transmembrane</keyword>
<comment type="subcellular location">
    <subcellularLocation>
        <location evidence="1">Cell membrane</location>
        <topology evidence="1">Multi-pass membrane protein</topology>
    </subcellularLocation>
</comment>
<keyword evidence="6 8" id="KW-0472">Membrane</keyword>
<feature type="domain" description="ABC transmembrane type-1" evidence="9">
    <location>
        <begin position="403"/>
        <end position="594"/>
    </location>
</feature>
<proteinExistence type="predicted"/>
<keyword evidence="3" id="KW-1003">Cell membrane</keyword>
<dbReference type="GO" id="GO:0005886">
    <property type="term" value="C:plasma membrane"/>
    <property type="evidence" value="ECO:0007669"/>
    <property type="project" value="UniProtKB-SubCell"/>
</dbReference>
<feature type="transmembrane region" description="Helical" evidence="8">
    <location>
        <begin position="154"/>
        <end position="178"/>
    </location>
</feature>
<sequence>MTQGGLRICVLIVVALFGAGPILAGLWQALRASFAVLPAIGATAPSLAPWRELAHLPGIATSLRLTLISGLGATALALLLVMAVCITRSGRDIAAHAPKRPRHARMGTRQDPKAQPATPQPSHPSAPSAGPRTAHLALAPVLAPFLAAPHAAMAIGLAFVIAPSGWIARAIALILGWSSPPAWITVHDPGGVALMLGLVIKEFPFLMLVTLSALNQIPLHRTLVTGRTLGYGTGTLWLKTVLPQIWPMLRVPVMIVLAYALSNVDMALILGPSNPPTLAVLLTRLFSDPDTTLLLPASAGAVVQALLVLATFGVLWATGRAMRAVGLVWLRLGGRGARPAWPGQMLRTATSVVMAGLLTLGTLSVLALLMWSLAWRWPFPGLLPQTWSLHAWQGAQGNWHAPLITTLVLALATTALSTLLAIAWLEGEDRARKRTPAWGEAMIYLPLLVPQISFLYGLNILFLRLGLSGGLAAVIWAQTLFVFPYVMIALAAPWRALDPRLARTAAALGAGPWRQLVAVKLPTLLRPLLIAAAVGGAVSVAQYLPTLFMGAGRMTTLTTEAVTLASGSDRRITAVTAALQAALPFAGFLAALLIPAVLHRDRRALRGGGGSPG</sequence>
<feature type="transmembrane region" description="Helical" evidence="8">
    <location>
        <begin position="65"/>
        <end position="86"/>
    </location>
</feature>
<feature type="transmembrane region" description="Helical" evidence="8">
    <location>
        <begin position="437"/>
        <end position="458"/>
    </location>
</feature>
<evidence type="ECO:0000256" key="8">
    <source>
        <dbReference type="SAM" id="Phobius"/>
    </source>
</evidence>
<evidence type="ECO:0000256" key="4">
    <source>
        <dbReference type="ARBA" id="ARBA00022692"/>
    </source>
</evidence>
<evidence type="ECO:0000256" key="5">
    <source>
        <dbReference type="ARBA" id="ARBA00022989"/>
    </source>
</evidence>
<feature type="transmembrane region" description="Helical" evidence="8">
    <location>
        <begin position="253"/>
        <end position="273"/>
    </location>
</feature>
<reference evidence="10 11" key="1">
    <citation type="submission" date="2018-08" db="EMBL/GenBank/DDBJ databases">
        <title>Pseudooceanicola sediminis CY03 in the family Rhodobacteracea.</title>
        <authorList>
            <person name="Zhang Y.-J."/>
        </authorList>
    </citation>
    <scope>NUCLEOTIDE SEQUENCE [LARGE SCALE GENOMIC DNA]</scope>
    <source>
        <strain evidence="10 11">CY03</strain>
    </source>
</reference>
<keyword evidence="2" id="KW-0813">Transport</keyword>
<dbReference type="InterPro" id="IPR035906">
    <property type="entry name" value="MetI-like_sf"/>
</dbReference>
<keyword evidence="5 8" id="KW-1133">Transmembrane helix</keyword>
<dbReference type="GO" id="GO:0055085">
    <property type="term" value="P:transmembrane transport"/>
    <property type="evidence" value="ECO:0007669"/>
    <property type="project" value="InterPro"/>
</dbReference>
<feature type="transmembrane region" description="Helical" evidence="8">
    <location>
        <begin position="470"/>
        <end position="494"/>
    </location>
</feature>
<dbReference type="CDD" id="cd06261">
    <property type="entry name" value="TM_PBP2"/>
    <property type="match status" value="2"/>
</dbReference>
<evidence type="ECO:0000256" key="1">
    <source>
        <dbReference type="ARBA" id="ARBA00004651"/>
    </source>
</evidence>
<evidence type="ECO:0000256" key="6">
    <source>
        <dbReference type="ARBA" id="ARBA00023136"/>
    </source>
</evidence>
<dbReference type="SUPFAM" id="SSF161098">
    <property type="entry name" value="MetI-like"/>
    <property type="match status" value="3"/>
</dbReference>
<evidence type="ECO:0000256" key="2">
    <source>
        <dbReference type="ARBA" id="ARBA00022448"/>
    </source>
</evidence>
<dbReference type="OrthoDB" id="7852521at2"/>
<dbReference type="EMBL" id="QWJJ01000007">
    <property type="protein sequence ID" value="RII38899.1"/>
    <property type="molecule type" value="Genomic_DNA"/>
</dbReference>
<evidence type="ECO:0000256" key="7">
    <source>
        <dbReference type="SAM" id="MobiDB-lite"/>
    </source>
</evidence>
<dbReference type="InterPro" id="IPR000515">
    <property type="entry name" value="MetI-like"/>
</dbReference>
<gene>
    <name evidence="10" type="ORF">DL237_09440</name>
</gene>
<name>A0A399J362_9RHOB</name>
<dbReference type="PROSITE" id="PS50928">
    <property type="entry name" value="ABC_TM1"/>
    <property type="match status" value="2"/>
</dbReference>
<feature type="transmembrane region" description="Helical" evidence="8">
    <location>
        <begin position="293"/>
        <end position="317"/>
    </location>
</feature>
<keyword evidence="11" id="KW-1185">Reference proteome</keyword>
<organism evidence="10 11">
    <name type="scientific">Pseudooceanicola sediminis</name>
    <dbReference type="NCBI Taxonomy" id="2211117"/>
    <lineage>
        <taxon>Bacteria</taxon>
        <taxon>Pseudomonadati</taxon>
        <taxon>Pseudomonadota</taxon>
        <taxon>Alphaproteobacteria</taxon>
        <taxon>Rhodobacterales</taxon>
        <taxon>Paracoccaceae</taxon>
        <taxon>Pseudooceanicola</taxon>
    </lineage>
</organism>
<protein>
    <submittedName>
        <fullName evidence="10">ABC transporter permease subunit</fullName>
    </submittedName>
</protein>
<dbReference type="PANTHER" id="PTHR30183">
    <property type="entry name" value="MOLYBDENUM TRANSPORT SYSTEM PERMEASE PROTEIN MODB"/>
    <property type="match status" value="1"/>
</dbReference>
<feature type="transmembrane region" description="Helical" evidence="8">
    <location>
        <begin position="352"/>
        <end position="379"/>
    </location>
</feature>
<dbReference type="AlphaFoldDB" id="A0A399J362"/>
<evidence type="ECO:0000256" key="3">
    <source>
        <dbReference type="ARBA" id="ARBA00022475"/>
    </source>
</evidence>
<accession>A0A399J362</accession>
<feature type="transmembrane region" description="Helical" evidence="8">
    <location>
        <begin position="577"/>
        <end position="598"/>
    </location>
</feature>
<feature type="compositionally biased region" description="Basic residues" evidence="7">
    <location>
        <begin position="97"/>
        <end position="106"/>
    </location>
</feature>
<feature type="transmembrane region" description="Helical" evidence="8">
    <location>
        <begin position="524"/>
        <end position="544"/>
    </location>
</feature>
<feature type="transmembrane region" description="Helical" evidence="8">
    <location>
        <begin position="190"/>
        <end position="214"/>
    </location>
</feature>
<dbReference type="PANTHER" id="PTHR30183:SF6">
    <property type="entry name" value="INNER MEMBRANE ABC TRANSPORTER PERMEASE PROTEIN YNJC"/>
    <property type="match status" value="1"/>
</dbReference>
<evidence type="ECO:0000313" key="11">
    <source>
        <dbReference type="Proteomes" id="UP000265848"/>
    </source>
</evidence>
<feature type="transmembrane region" description="Helical" evidence="8">
    <location>
        <begin position="399"/>
        <end position="425"/>
    </location>
</feature>
<dbReference type="Proteomes" id="UP000265848">
    <property type="component" value="Unassembled WGS sequence"/>
</dbReference>
<feature type="domain" description="ABC transmembrane type-1" evidence="9">
    <location>
        <begin position="59"/>
        <end position="315"/>
    </location>
</feature>
<comment type="caution">
    <text evidence="10">The sequence shown here is derived from an EMBL/GenBank/DDBJ whole genome shotgun (WGS) entry which is preliminary data.</text>
</comment>
<dbReference type="Gene3D" id="1.10.3720.10">
    <property type="entry name" value="MetI-like"/>
    <property type="match status" value="2"/>
</dbReference>
<dbReference type="RefSeq" id="WP_119398809.1">
    <property type="nucleotide sequence ID" value="NZ_QWJJ01000007.1"/>
</dbReference>